<evidence type="ECO:0000256" key="1">
    <source>
        <dbReference type="SAM" id="MobiDB-lite"/>
    </source>
</evidence>
<dbReference type="AlphaFoldDB" id="A0A8J6BA94"/>
<organism evidence="2 3">
    <name type="scientific">Carpediemonas membranifera</name>
    <dbReference type="NCBI Taxonomy" id="201153"/>
    <lineage>
        <taxon>Eukaryota</taxon>
        <taxon>Metamonada</taxon>
        <taxon>Carpediemonas-like organisms</taxon>
        <taxon>Carpediemonas</taxon>
    </lineage>
</organism>
<evidence type="ECO:0000313" key="3">
    <source>
        <dbReference type="Proteomes" id="UP000717585"/>
    </source>
</evidence>
<protein>
    <submittedName>
        <fullName evidence="2">Uncharacterized protein</fullName>
    </submittedName>
</protein>
<feature type="compositionally biased region" description="Polar residues" evidence="1">
    <location>
        <begin position="94"/>
        <end position="106"/>
    </location>
</feature>
<accession>A0A8J6BA94</accession>
<comment type="caution">
    <text evidence="2">The sequence shown here is derived from an EMBL/GenBank/DDBJ whole genome shotgun (WGS) entry which is preliminary data.</text>
</comment>
<feature type="region of interest" description="Disordered" evidence="1">
    <location>
        <begin position="83"/>
        <end position="117"/>
    </location>
</feature>
<feature type="compositionally biased region" description="Polar residues" evidence="1">
    <location>
        <begin position="349"/>
        <end position="358"/>
    </location>
</feature>
<reference evidence="2" key="1">
    <citation type="submission" date="2021-05" db="EMBL/GenBank/DDBJ databases">
        <title>A free-living protist that lacks canonical eukaryotic 1 DNA replication and segregation systems.</title>
        <authorList>
            <person name="Salas-Leiva D.E."/>
            <person name="Tromer E.C."/>
            <person name="Curtis B.A."/>
            <person name="Jerlstrom-Hultqvist J."/>
            <person name="Kolisko M."/>
            <person name="Yi Z."/>
            <person name="Salas-Leiva J.S."/>
            <person name="Gallot-Lavallee L."/>
            <person name="Kops G.J.P.L."/>
            <person name="Archibald J.M."/>
            <person name="Simpson A.G.B."/>
            <person name="Roger A.J."/>
        </authorList>
    </citation>
    <scope>NUCLEOTIDE SEQUENCE</scope>
    <source>
        <strain evidence="2">BICM</strain>
    </source>
</reference>
<proteinExistence type="predicted"/>
<sequence>MQPLRDENPDFSALVQIVKRITAETGGNGAPASTVAEQYRAFPTYRSDLARVGIASFIGYLKLADKHHAIILNNPDSPTWVSLPGMSPPAQHPTPKTQAPSVTPKLSRTPAVSPPSDAVDPMFAPLIQAMRQVEIKRPDVKTYVPRVLLGAAVRRESPDFLAKAKVSNFKDYIAKAEARGVIETGGEAPANLWVKVKNPTETPSRPGRPWAQDDATPRSAKPEATLPDMTPDQLNSVNDTRHVIRRMITQEDCLVMANRVRRSALASKLYEHTSKSALFAPFNITNFPDYINILRRYNIIHIGGVGGDQWVSLVPGREPTAVRDEPTPVPAHSRGQPEAERRPGLGKSESLNKSKWSQTAKKPSQISYGVLISTMLDLTLSNRRARHTLDEAIDALAHRFLPDNAGDAADYLVDGLRHGIINVSGQSGDRTVSLCGADKLEELFE</sequence>
<feature type="region of interest" description="Disordered" evidence="1">
    <location>
        <begin position="197"/>
        <end position="235"/>
    </location>
</feature>
<evidence type="ECO:0000313" key="2">
    <source>
        <dbReference type="EMBL" id="KAG9395987.1"/>
    </source>
</evidence>
<dbReference type="Proteomes" id="UP000717585">
    <property type="component" value="Unassembled WGS sequence"/>
</dbReference>
<feature type="region of interest" description="Disordered" evidence="1">
    <location>
        <begin position="319"/>
        <end position="358"/>
    </location>
</feature>
<keyword evidence="3" id="KW-1185">Reference proteome</keyword>
<gene>
    <name evidence="2" type="ORF">J8273_2336</name>
</gene>
<dbReference type="EMBL" id="JAHDYR010000007">
    <property type="protein sequence ID" value="KAG9395987.1"/>
    <property type="molecule type" value="Genomic_DNA"/>
</dbReference>
<name>A0A8J6BA94_9EUKA</name>